<comment type="caution">
    <text evidence="7">Lacks conserved residue(s) required for the propagation of feature annotation.</text>
</comment>
<dbReference type="InterPro" id="IPR006817">
    <property type="entry name" value="Lipoprotein_leucine-zipper_dom"/>
</dbReference>
<dbReference type="PANTHER" id="PTHR38763">
    <property type="entry name" value="MAJOR OUTER MEMBRANE PROLIPOPROTEIN LPP"/>
    <property type="match status" value="1"/>
</dbReference>
<feature type="coiled-coil region" evidence="7">
    <location>
        <begin position="58"/>
        <end position="85"/>
    </location>
</feature>
<feature type="lipid moiety-binding region" description="S-diacylglycerol cysteine" evidence="7 9">
    <location>
        <position position="20"/>
    </location>
</feature>
<evidence type="ECO:0000313" key="14">
    <source>
        <dbReference type="EMBL" id="MDV5389331.1"/>
    </source>
</evidence>
<keyword evidence="4 7" id="KW-0564">Palmitate</keyword>
<feature type="modified residue" description="N6-murein peptidoglycan lysine" evidence="7 8">
    <location>
        <position position="88"/>
    </location>
</feature>
<keyword evidence="1 10" id="KW-0732">Signal</keyword>
<accession>A0A073KS16</accession>
<dbReference type="RefSeq" id="WP_007650000.1">
    <property type="nucleotide sequence ID" value="NZ_AP025014.1"/>
</dbReference>
<dbReference type="Proteomes" id="UP001159075">
    <property type="component" value="Unassembled WGS sequence"/>
</dbReference>
<comment type="subunit">
    <text evidence="7">Homotrimer.</text>
</comment>
<keyword evidence="2 7" id="KW-0572">Peptidoglycan-anchor</keyword>
<evidence type="ECO:0000259" key="11">
    <source>
        <dbReference type="Pfam" id="PF04728"/>
    </source>
</evidence>
<dbReference type="GO" id="GO:0042834">
    <property type="term" value="F:peptidoglycan binding"/>
    <property type="evidence" value="ECO:0007669"/>
    <property type="project" value="UniProtKB-UniRule"/>
</dbReference>
<dbReference type="Proteomes" id="UP001152518">
    <property type="component" value="Unassembled WGS sequence"/>
</dbReference>
<evidence type="ECO:0000256" key="4">
    <source>
        <dbReference type="ARBA" id="ARBA00023139"/>
    </source>
</evidence>
<feature type="chain" id="PRO_5011841555" description="Major outer membrane lipoprotein Lpp" evidence="10">
    <location>
        <begin position="22"/>
        <end position="88"/>
    </location>
</feature>
<dbReference type="Gene3D" id="1.20.5.190">
    <property type="match status" value="1"/>
</dbReference>
<dbReference type="PIRSF" id="PIRSF002855">
    <property type="entry name" value="Murein-lipoprotein"/>
    <property type="match status" value="1"/>
</dbReference>
<gene>
    <name evidence="7" type="primary">lpp</name>
    <name evidence="12" type="ORF">E2650_01345</name>
    <name evidence="13" type="ORF">ODY93_00490</name>
    <name evidence="14" type="ORF">QM089_03395</name>
</gene>
<comment type="subcellular location">
    <subcellularLocation>
        <location evidence="7">Cell outer membrane</location>
        <topology evidence="7">Lipid-anchor</topology>
        <orientation evidence="7">Periplasmic side</orientation>
    </subcellularLocation>
    <subcellularLocation>
        <location evidence="7">Secreted</location>
        <location evidence="7">Cell wall</location>
        <topology evidence="7">Peptidoglycan-anchor</topology>
    </subcellularLocation>
    <text evidence="7">Attached via its lipidated N-terminus to the inner leaflet of the outer membrane. Attached to the peptidoglycan network (PGN) via its C-terminus.</text>
</comment>
<keyword evidence="7" id="KW-0677">Repeat</keyword>
<dbReference type="GeneID" id="75189732"/>
<evidence type="ECO:0000256" key="7">
    <source>
        <dbReference type="HAMAP-Rule" id="MF_00843"/>
    </source>
</evidence>
<keyword evidence="15" id="KW-1185">Reference proteome</keyword>
<dbReference type="EMBL" id="SUNE01000001">
    <property type="protein sequence ID" value="MDG5898570.1"/>
    <property type="molecule type" value="Genomic_DNA"/>
</dbReference>
<dbReference type="AlphaFoldDB" id="A0A073KS16"/>
<dbReference type="EMBL" id="JASGOQ010000001">
    <property type="protein sequence ID" value="MDV5389331.1"/>
    <property type="molecule type" value="Genomic_DNA"/>
</dbReference>
<name>A0A073KS16_9GAMM</name>
<reference evidence="14" key="4">
    <citation type="submission" date="2023-05" db="EMBL/GenBank/DDBJ databases">
        <title>Colonisation of extended spectrum b-lactamase- and carbapenemase-producing bacteria on hospital surfaces from low- and middle-income countries.</title>
        <authorList>
            <person name="Nieto-Rosado M."/>
            <person name="Sands K."/>
            <person name="Iregbu K."/>
            <person name="Zahra R."/>
            <person name="Mazarati J.B."/>
            <person name="Mehtar S."/>
            <person name="Barnards-Group B."/>
            <person name="Walsh T.R."/>
        </authorList>
    </citation>
    <scope>NUCLEOTIDE SEQUENCE</scope>
    <source>
        <strain evidence="14">PP-E493</strain>
    </source>
</reference>
<dbReference type="SUPFAM" id="SSF58042">
    <property type="entry name" value="Outer membrane lipoprotein"/>
    <property type="match status" value="1"/>
</dbReference>
<dbReference type="GO" id="GO:0009279">
    <property type="term" value="C:cell outer membrane"/>
    <property type="evidence" value="ECO:0007669"/>
    <property type="project" value="UniProtKB-SubCell"/>
</dbReference>
<evidence type="ECO:0000256" key="5">
    <source>
        <dbReference type="ARBA" id="ARBA00023237"/>
    </source>
</evidence>
<keyword evidence="7" id="KW-0134">Cell wall</keyword>
<dbReference type="GO" id="GO:0043580">
    <property type="term" value="P:periplasmic space organization"/>
    <property type="evidence" value="ECO:0007669"/>
    <property type="project" value="UniProtKB-UniRule"/>
</dbReference>
<dbReference type="OrthoDB" id="5593828at2"/>
<dbReference type="GO" id="GO:0030258">
    <property type="term" value="P:lipid modification"/>
    <property type="evidence" value="ECO:0007669"/>
    <property type="project" value="UniProtKB-UniRule"/>
</dbReference>
<evidence type="ECO:0000256" key="10">
    <source>
        <dbReference type="SAM" id="SignalP"/>
    </source>
</evidence>
<reference evidence="12" key="1">
    <citation type="journal article" date="2019" name="Int J Environ Res Public Health">
        <title>Characterization of Chromosome-Mediated BlaOXA-894 in Shewanella xiamenensis Isolated from Pig Wastewater.</title>
        <authorList>
            <person name="Zou H."/>
            <person name="Zhou Z."/>
            <person name="Xia H."/>
            <person name="Zhao Q."/>
            <person name="Li X."/>
        </authorList>
    </citation>
    <scope>NUCLEOTIDE SEQUENCE</scope>
    <source>
        <strain evidence="12">2015oxa</strain>
    </source>
</reference>
<keyword evidence="7" id="KW-0964">Secreted</keyword>
<feature type="signal peptide" evidence="10">
    <location>
        <begin position="1"/>
        <end position="21"/>
    </location>
</feature>
<evidence type="ECO:0000313" key="12">
    <source>
        <dbReference type="EMBL" id="MDG5898570.1"/>
    </source>
</evidence>
<organism evidence="14 16">
    <name type="scientific">Shewanella xiamenensis</name>
    <dbReference type="NCBI Taxonomy" id="332186"/>
    <lineage>
        <taxon>Bacteria</taxon>
        <taxon>Pseudomonadati</taxon>
        <taxon>Pseudomonadota</taxon>
        <taxon>Gammaproteobacteria</taxon>
        <taxon>Alteromonadales</taxon>
        <taxon>Shewanellaceae</taxon>
        <taxon>Shewanella</taxon>
    </lineage>
</organism>
<dbReference type="InterPro" id="IPR016367">
    <property type="entry name" value="MOM_Lpp"/>
</dbReference>
<comment type="function">
    <text evidence="7">A highly abundant outer membrane lipoprotein that controls the distance between the inner and outer membranes. The only protein known to be covalently linked to the peptidoglycan network (PGN). Also non-covalently binds the PGN. The link between the cell outer membrane and PGN contributes to maintenance of the structural and functional integrity of the cell envelope, and maintains the correct distance between the PGN and the outer membrane.</text>
</comment>
<feature type="lipid moiety-binding region" description="N-palmitoyl cysteine" evidence="7 9">
    <location>
        <position position="20"/>
    </location>
</feature>
<evidence type="ECO:0000256" key="9">
    <source>
        <dbReference type="PIRSR" id="PIRSR002855-2"/>
    </source>
</evidence>
<evidence type="ECO:0000313" key="13">
    <source>
        <dbReference type="EMBL" id="MDI5830026.1"/>
    </source>
</evidence>
<dbReference type="Pfam" id="PF04728">
    <property type="entry name" value="LPP"/>
    <property type="match status" value="1"/>
</dbReference>
<evidence type="ECO:0000256" key="1">
    <source>
        <dbReference type="ARBA" id="ARBA00022729"/>
    </source>
</evidence>
<reference evidence="12" key="2">
    <citation type="submission" date="2019-04" db="EMBL/GenBank/DDBJ databases">
        <authorList>
            <person name="Zou H."/>
        </authorList>
    </citation>
    <scope>NUCLEOTIDE SEQUENCE</scope>
    <source>
        <strain evidence="12">2015oxa</strain>
    </source>
</reference>
<evidence type="ECO:0000256" key="2">
    <source>
        <dbReference type="ARBA" id="ARBA00023088"/>
    </source>
</evidence>
<dbReference type="HAMAP" id="MF_00843">
    <property type="entry name" value="Lpp"/>
    <property type="match status" value="1"/>
</dbReference>
<dbReference type="PANTHER" id="PTHR38763:SF1">
    <property type="entry name" value="MAJOR OUTER MEMBRANE LIPOPROTEIN LPP"/>
    <property type="match status" value="1"/>
</dbReference>
<keyword evidence="3 7" id="KW-0472">Membrane</keyword>
<dbReference type="PROSITE" id="PS51257">
    <property type="entry name" value="PROKAR_LIPOPROTEIN"/>
    <property type="match status" value="1"/>
</dbReference>
<dbReference type="EMBL" id="JAOTLW010000001">
    <property type="protein sequence ID" value="MDI5830026.1"/>
    <property type="molecule type" value="Genomic_DNA"/>
</dbReference>
<evidence type="ECO:0000313" key="16">
    <source>
        <dbReference type="Proteomes" id="UP001187859"/>
    </source>
</evidence>
<protein>
    <recommendedName>
        <fullName evidence="7">Major outer membrane lipoprotein Lpp</fullName>
    </recommendedName>
</protein>
<comment type="caution">
    <text evidence="14">The sequence shown here is derived from an EMBL/GenBank/DDBJ whole genome shotgun (WGS) entry which is preliminary data.</text>
</comment>
<feature type="domain" description="Lipoprotein leucine-zipper" evidence="11">
    <location>
        <begin position="36"/>
        <end position="88"/>
    </location>
</feature>
<evidence type="ECO:0000256" key="3">
    <source>
        <dbReference type="ARBA" id="ARBA00023136"/>
    </source>
</evidence>
<evidence type="ECO:0000256" key="8">
    <source>
        <dbReference type="PIRSR" id="PIRSR002855-1"/>
    </source>
</evidence>
<dbReference type="GO" id="GO:0008289">
    <property type="term" value="F:lipid binding"/>
    <property type="evidence" value="ECO:0007669"/>
    <property type="project" value="UniProtKB-UniRule"/>
</dbReference>
<dbReference type="Proteomes" id="UP001187859">
    <property type="component" value="Unassembled WGS sequence"/>
</dbReference>
<feature type="repeat" evidence="7">
    <location>
        <begin position="34"/>
        <end position="44"/>
    </location>
</feature>
<comment type="similarity">
    <text evidence="7">Belongs to the Lpp family.</text>
</comment>
<reference evidence="13 15" key="3">
    <citation type="submission" date="2022-09" db="EMBL/GenBank/DDBJ databases">
        <title>The outer-membrane cytochrome OmcA is essential for infection of Shewanella oneidensis by a zebrafish-associated bacteriophage.</title>
        <authorList>
            <person name="Grenfell A.W."/>
            <person name="Intile P."/>
            <person name="Mcfarlane J."/>
            <person name="Leung D."/>
            <person name="Abdalla K."/>
            <person name="Wold M."/>
            <person name="Kees E."/>
            <person name="Gralnick J."/>
        </authorList>
    </citation>
    <scope>NUCLEOTIDE SEQUENCE [LARGE SCALE GENOMIC DNA]</scope>
    <source>
        <strain evidence="13 15">NF-5</strain>
    </source>
</reference>
<keyword evidence="7" id="KW-0175">Coiled coil</keyword>
<sequence length="88" mass="9184">MNKKVLMIAGLAMTALLGGCANTTALEESVATLGNKVDQLSADVGSLKSEQSKLSADVKDAKAAAMDAQAEAKRANDRLDNVASRYKK</sequence>
<evidence type="ECO:0000256" key="6">
    <source>
        <dbReference type="ARBA" id="ARBA00023288"/>
    </source>
</evidence>
<evidence type="ECO:0000313" key="15">
    <source>
        <dbReference type="Proteomes" id="UP001159075"/>
    </source>
</evidence>
<dbReference type="NCBIfam" id="NF040598">
    <property type="entry name" value="Ala_zip_lipo"/>
    <property type="match status" value="1"/>
</dbReference>
<keyword evidence="6 7" id="KW-0449">Lipoprotein</keyword>
<proteinExistence type="inferred from homology"/>
<keyword evidence="5 7" id="KW-0998">Cell outer membrane</keyword>